<feature type="transmembrane region" description="Helical" evidence="6">
    <location>
        <begin position="39"/>
        <end position="57"/>
    </location>
</feature>
<feature type="transmembrane region" description="Helical" evidence="6">
    <location>
        <begin position="226"/>
        <end position="243"/>
    </location>
</feature>
<dbReference type="PANTHER" id="PTHR30250:SF26">
    <property type="entry name" value="PSMA PROTEIN"/>
    <property type="match status" value="1"/>
</dbReference>
<dbReference type="InterPro" id="IPR050833">
    <property type="entry name" value="Poly_Biosynth_Transport"/>
</dbReference>
<feature type="transmembrane region" description="Helical" evidence="6">
    <location>
        <begin position="375"/>
        <end position="393"/>
    </location>
</feature>
<reference evidence="7 8" key="1">
    <citation type="submission" date="2016-10" db="EMBL/GenBank/DDBJ databases">
        <authorList>
            <person name="de Groot N.N."/>
        </authorList>
    </citation>
    <scope>NUCLEOTIDE SEQUENCE [LARGE SCALE GENOMIC DNA]</scope>
    <source>
        <strain evidence="7 8">DSM 21001</strain>
    </source>
</reference>
<dbReference type="EMBL" id="FOZL01000001">
    <property type="protein sequence ID" value="SFS16779.1"/>
    <property type="molecule type" value="Genomic_DNA"/>
</dbReference>
<feature type="transmembrane region" description="Helical" evidence="6">
    <location>
        <begin position="93"/>
        <end position="114"/>
    </location>
</feature>
<keyword evidence="2" id="KW-1003">Cell membrane</keyword>
<gene>
    <name evidence="7" type="ORF">SAMN05421771_2970</name>
</gene>
<keyword evidence="3 6" id="KW-0812">Transmembrane</keyword>
<feature type="transmembrane region" description="Helical" evidence="6">
    <location>
        <begin position="310"/>
        <end position="335"/>
    </location>
</feature>
<evidence type="ECO:0000256" key="5">
    <source>
        <dbReference type="ARBA" id="ARBA00023136"/>
    </source>
</evidence>
<feature type="transmembrane region" description="Helical" evidence="6">
    <location>
        <begin position="182"/>
        <end position="205"/>
    </location>
</feature>
<evidence type="ECO:0000256" key="6">
    <source>
        <dbReference type="SAM" id="Phobius"/>
    </source>
</evidence>
<evidence type="ECO:0000256" key="3">
    <source>
        <dbReference type="ARBA" id="ARBA00022692"/>
    </source>
</evidence>
<feature type="transmembrane region" description="Helical" evidence="6">
    <location>
        <begin position="399"/>
        <end position="418"/>
    </location>
</feature>
<feature type="transmembrane region" description="Helical" evidence="6">
    <location>
        <begin position="12"/>
        <end position="33"/>
    </location>
</feature>
<proteinExistence type="predicted"/>
<feature type="transmembrane region" description="Helical" evidence="6">
    <location>
        <begin position="347"/>
        <end position="368"/>
    </location>
</feature>
<evidence type="ECO:0000313" key="7">
    <source>
        <dbReference type="EMBL" id="SFS16779.1"/>
    </source>
</evidence>
<feature type="transmembrane region" description="Helical" evidence="6">
    <location>
        <begin position="126"/>
        <end position="149"/>
    </location>
</feature>
<dbReference type="Pfam" id="PF13440">
    <property type="entry name" value="Polysacc_synt_3"/>
    <property type="match status" value="1"/>
</dbReference>
<dbReference type="AlphaFoldDB" id="A0A1I6MM75"/>
<evidence type="ECO:0000313" key="8">
    <source>
        <dbReference type="Proteomes" id="UP000199024"/>
    </source>
</evidence>
<evidence type="ECO:0000256" key="2">
    <source>
        <dbReference type="ARBA" id="ARBA00022475"/>
    </source>
</evidence>
<feature type="transmembrane region" description="Helical" evidence="6">
    <location>
        <begin position="438"/>
        <end position="455"/>
    </location>
</feature>
<keyword evidence="5 6" id="KW-0472">Membrane</keyword>
<dbReference type="Proteomes" id="UP000199024">
    <property type="component" value="Unassembled WGS sequence"/>
</dbReference>
<dbReference type="PANTHER" id="PTHR30250">
    <property type="entry name" value="PST FAMILY PREDICTED COLANIC ACID TRANSPORTER"/>
    <property type="match status" value="1"/>
</dbReference>
<keyword evidence="4 6" id="KW-1133">Transmembrane helix</keyword>
<organism evidence="7 8">
    <name type="scientific">Granulicella pectinivorans</name>
    <dbReference type="NCBI Taxonomy" id="474950"/>
    <lineage>
        <taxon>Bacteria</taxon>
        <taxon>Pseudomonadati</taxon>
        <taxon>Acidobacteriota</taxon>
        <taxon>Terriglobia</taxon>
        <taxon>Terriglobales</taxon>
        <taxon>Acidobacteriaceae</taxon>
        <taxon>Granulicella</taxon>
    </lineage>
</organism>
<dbReference type="OrthoDB" id="104623at2"/>
<evidence type="ECO:0000256" key="1">
    <source>
        <dbReference type="ARBA" id="ARBA00004651"/>
    </source>
</evidence>
<sequence>MISLRRFTGGVVIGWVSTFLSIAIGLFMSPFLIHHLGEAGYGVWVLVQSTVSYMYFMDLGLRTTVVRFTAKAQARGDHQEVSQVVSAALWLRLWTAAGVMAIALCLSALLPHIFHIPTQYETTARVALVLAATTLSSTLVFSVFTAVLSGIGYFDLLGLLEMVQVTLTSLGLIPILKSGHSIMAMAGWQLCIVLTINIVAAVACFRVCPELRIHLHRPPPELMRSLWSLGLWVLIGNGAGQLILYTDNVVVGIFVTASAVSYYAISAKMVEYVRQIAFSVLKFFMPLASSFRALDQFDRLRQLHVRGTQLVLLVTYPIVITLVIRGDTLLCLWIGDRFSVEATRVLQILAIAAALMLANASVNGIALALDRQKTLAIVTLAEGLANLLLSLILVKHIGVLGVAFGTMIPTIATSLFFWPRYLCKLVHMPTFVYVRDGWLRPVLAMLPFLFVSHWAEMHWQPAKLMGFVLQTMALLPLAVMGAFVVFHREIPKIRIIIAKRRGQAAVN</sequence>
<name>A0A1I6MM75_9BACT</name>
<feature type="transmembrane region" description="Helical" evidence="6">
    <location>
        <begin position="249"/>
        <end position="265"/>
    </location>
</feature>
<dbReference type="RefSeq" id="WP_089840063.1">
    <property type="nucleotide sequence ID" value="NZ_FOZL01000001.1"/>
</dbReference>
<accession>A0A1I6MM75</accession>
<feature type="transmembrane region" description="Helical" evidence="6">
    <location>
        <begin position="156"/>
        <end position="176"/>
    </location>
</feature>
<feature type="transmembrane region" description="Helical" evidence="6">
    <location>
        <begin position="467"/>
        <end position="486"/>
    </location>
</feature>
<protein>
    <submittedName>
        <fullName evidence="7">Membrane protein involved in the export of O-antigen and teichoic acid</fullName>
    </submittedName>
</protein>
<keyword evidence="8" id="KW-1185">Reference proteome</keyword>
<evidence type="ECO:0000256" key="4">
    <source>
        <dbReference type="ARBA" id="ARBA00022989"/>
    </source>
</evidence>
<dbReference type="STRING" id="474950.SAMN05421771_2970"/>
<dbReference type="GO" id="GO:0005886">
    <property type="term" value="C:plasma membrane"/>
    <property type="evidence" value="ECO:0007669"/>
    <property type="project" value="UniProtKB-SubCell"/>
</dbReference>
<comment type="subcellular location">
    <subcellularLocation>
        <location evidence="1">Cell membrane</location>
        <topology evidence="1">Multi-pass membrane protein</topology>
    </subcellularLocation>
</comment>